<dbReference type="Pfam" id="PF00560">
    <property type="entry name" value="LRR_1"/>
    <property type="match status" value="2"/>
</dbReference>
<evidence type="ECO:0000256" key="2">
    <source>
        <dbReference type="ARBA" id="ARBA00022525"/>
    </source>
</evidence>
<evidence type="ECO:0000256" key="5">
    <source>
        <dbReference type="ARBA" id="ARBA00022737"/>
    </source>
</evidence>
<dbReference type="Proteomes" id="UP000006882">
    <property type="component" value="Chromosome G8"/>
</dbReference>
<keyword evidence="4 6" id="KW-0732">Signal</keyword>
<accession>A0A251MX79</accession>
<sequence>MGTISFCASLLLATLFLHLCFQQEVEAQPGPFINNRLRNAFNVIQAFKRRIQSDPKNYTGTWVGNNVCKYKGFTCAVVPDLKKLTVIGVSFNGALFGGFNNRLPLNGFIDRLEDLVFFHANSNNFTGTVPRGTARHRFFYELDLSNNKLTGGFPNETLAATNLTFLDLRFNSFNATVPPKVFNLDVDLLFLNNNNFQQRLPGNLGSTRAHYLTFANNKFVGSIPRSIRNARNTLYEVLFLGNRLSGCLPYEIGYLKQATVFDVSSNILTGPIPNSFACLGKLEYLSLASNQFYGRVPEAVCGLRHLERFNAANNYFTRIGPACMTLIRKKILDVRGNCLPGLPNQKTAAQCAAFFSIPRTCPRRTRLSIIPCTRSLSALNETNADINEDQLTTKAYNIQAPAEAPRTYATLMPHGH</sequence>
<evidence type="ECO:0000313" key="8">
    <source>
        <dbReference type="Proteomes" id="UP000006882"/>
    </source>
</evidence>
<comment type="subcellular location">
    <subcellularLocation>
        <location evidence="1">Secreted</location>
    </subcellularLocation>
</comment>
<dbReference type="InterPro" id="IPR001611">
    <property type="entry name" value="Leu-rich_rpt"/>
</dbReference>
<keyword evidence="8" id="KW-1185">Reference proteome</keyword>
<dbReference type="PANTHER" id="PTHR32093">
    <property type="entry name" value="LEUCINE-RICH REPEAT EXTENSIN-LIKE PROTEIN 3-RELATED"/>
    <property type="match status" value="1"/>
</dbReference>
<keyword evidence="3" id="KW-0433">Leucine-rich repeat</keyword>
<organism evidence="7 8">
    <name type="scientific">Prunus persica</name>
    <name type="common">Peach</name>
    <name type="synonym">Amygdalus persica</name>
    <dbReference type="NCBI Taxonomy" id="3760"/>
    <lineage>
        <taxon>Eukaryota</taxon>
        <taxon>Viridiplantae</taxon>
        <taxon>Streptophyta</taxon>
        <taxon>Embryophyta</taxon>
        <taxon>Tracheophyta</taxon>
        <taxon>Spermatophyta</taxon>
        <taxon>Magnoliopsida</taxon>
        <taxon>eudicotyledons</taxon>
        <taxon>Gunneridae</taxon>
        <taxon>Pentapetalae</taxon>
        <taxon>rosids</taxon>
        <taxon>fabids</taxon>
        <taxon>Rosales</taxon>
        <taxon>Rosaceae</taxon>
        <taxon>Amygdaloideae</taxon>
        <taxon>Amygdaleae</taxon>
        <taxon>Prunus</taxon>
    </lineage>
</organism>
<evidence type="ECO:0000256" key="4">
    <source>
        <dbReference type="ARBA" id="ARBA00022729"/>
    </source>
</evidence>
<dbReference type="AlphaFoldDB" id="A0A251MX79"/>
<proteinExistence type="predicted"/>
<dbReference type="InterPro" id="IPR051582">
    <property type="entry name" value="LRR_extensin-like_regulator"/>
</dbReference>
<evidence type="ECO:0000313" key="7">
    <source>
        <dbReference type="EMBL" id="ONH91702.1"/>
    </source>
</evidence>
<feature type="chain" id="PRO_5013236397" description="Leucine-rich repeat-containing N-terminal plant-type domain-containing protein" evidence="6">
    <location>
        <begin position="28"/>
        <end position="416"/>
    </location>
</feature>
<evidence type="ECO:0000256" key="1">
    <source>
        <dbReference type="ARBA" id="ARBA00004613"/>
    </source>
</evidence>
<dbReference type="EMBL" id="CM007658">
    <property type="protein sequence ID" value="ONH91702.1"/>
    <property type="molecule type" value="Genomic_DNA"/>
</dbReference>
<reference evidence="7 8" key="1">
    <citation type="journal article" date="2013" name="Nat. Genet.">
        <title>The high-quality draft genome of peach (Prunus persica) identifies unique patterns of genetic diversity, domestication and genome evolution.</title>
        <authorList>
            <consortium name="International Peach Genome Initiative"/>
            <person name="Verde I."/>
            <person name="Abbott A.G."/>
            <person name="Scalabrin S."/>
            <person name="Jung S."/>
            <person name="Shu S."/>
            <person name="Marroni F."/>
            <person name="Zhebentyayeva T."/>
            <person name="Dettori M.T."/>
            <person name="Grimwood J."/>
            <person name="Cattonaro F."/>
            <person name="Zuccolo A."/>
            <person name="Rossini L."/>
            <person name="Jenkins J."/>
            <person name="Vendramin E."/>
            <person name="Meisel L.A."/>
            <person name="Decroocq V."/>
            <person name="Sosinski B."/>
            <person name="Prochnik S."/>
            <person name="Mitros T."/>
            <person name="Policriti A."/>
            <person name="Cipriani G."/>
            <person name="Dondini L."/>
            <person name="Ficklin S."/>
            <person name="Goodstein D.M."/>
            <person name="Xuan P."/>
            <person name="Del Fabbro C."/>
            <person name="Aramini V."/>
            <person name="Copetti D."/>
            <person name="Gonzalez S."/>
            <person name="Horner D.S."/>
            <person name="Falchi R."/>
            <person name="Lucas S."/>
            <person name="Mica E."/>
            <person name="Maldonado J."/>
            <person name="Lazzari B."/>
            <person name="Bielenberg D."/>
            <person name="Pirona R."/>
            <person name="Miculan M."/>
            <person name="Barakat A."/>
            <person name="Testolin R."/>
            <person name="Stella A."/>
            <person name="Tartarini S."/>
            <person name="Tonutti P."/>
            <person name="Arus P."/>
            <person name="Orellana A."/>
            <person name="Wells C."/>
            <person name="Main D."/>
            <person name="Vizzotto G."/>
            <person name="Silva H."/>
            <person name="Salamini F."/>
            <person name="Schmutz J."/>
            <person name="Morgante M."/>
            <person name="Rokhsar D.S."/>
        </authorList>
    </citation>
    <scope>NUCLEOTIDE SEQUENCE [LARGE SCALE GENOMIC DNA]</scope>
    <source>
        <strain evidence="8">cv. Nemared</strain>
    </source>
</reference>
<keyword evidence="2" id="KW-0964">Secreted</keyword>
<dbReference type="eggNOG" id="ENOG502QV80">
    <property type="taxonomic scope" value="Eukaryota"/>
</dbReference>
<dbReference type="Gramene" id="ONH91702">
    <property type="protein sequence ID" value="ONH91702"/>
    <property type="gene ID" value="PRUPE_8G131400"/>
</dbReference>
<dbReference type="STRING" id="3760.A0A251MX79"/>
<dbReference type="PANTHER" id="PTHR32093:SF131">
    <property type="entry name" value="LEUCINE-RICH REPEAT-CONTAINING N-TERMINAL PLANT-TYPE DOMAIN-CONTAINING PROTEIN"/>
    <property type="match status" value="1"/>
</dbReference>
<name>A0A251MX79_PRUPE</name>
<keyword evidence="5" id="KW-0677">Repeat</keyword>
<dbReference type="GO" id="GO:0005576">
    <property type="term" value="C:extracellular region"/>
    <property type="evidence" value="ECO:0007669"/>
    <property type="project" value="UniProtKB-SubCell"/>
</dbReference>
<evidence type="ECO:0008006" key="9">
    <source>
        <dbReference type="Google" id="ProtNLM"/>
    </source>
</evidence>
<dbReference type="SUPFAM" id="SSF52058">
    <property type="entry name" value="L domain-like"/>
    <property type="match status" value="1"/>
</dbReference>
<evidence type="ECO:0000256" key="6">
    <source>
        <dbReference type="SAM" id="SignalP"/>
    </source>
</evidence>
<dbReference type="Gene3D" id="3.80.10.10">
    <property type="entry name" value="Ribonuclease Inhibitor"/>
    <property type="match status" value="2"/>
</dbReference>
<protein>
    <recommendedName>
        <fullName evidence="9">Leucine-rich repeat-containing N-terminal plant-type domain-containing protein</fullName>
    </recommendedName>
</protein>
<evidence type="ECO:0000256" key="3">
    <source>
        <dbReference type="ARBA" id="ARBA00022614"/>
    </source>
</evidence>
<dbReference type="SMR" id="A0A251MX79"/>
<feature type="signal peptide" evidence="6">
    <location>
        <begin position="1"/>
        <end position="27"/>
    </location>
</feature>
<gene>
    <name evidence="7" type="ORF">PRUPE_8G131400</name>
</gene>
<dbReference type="InterPro" id="IPR032675">
    <property type="entry name" value="LRR_dom_sf"/>
</dbReference>
<dbReference type="OrthoDB" id="676979at2759"/>